<accession>A0ACC3Z908</accession>
<evidence type="ECO:0000313" key="2">
    <source>
        <dbReference type="Proteomes" id="UP000805649"/>
    </source>
</evidence>
<name>A0ACC3Z908_COLTU</name>
<evidence type="ECO:0000313" key="1">
    <source>
        <dbReference type="EMBL" id="KAL0940564.1"/>
    </source>
</evidence>
<comment type="caution">
    <text evidence="1">The sequence shown here is derived from an EMBL/GenBank/DDBJ whole genome shotgun (WGS) entry which is preliminary data.</text>
</comment>
<proteinExistence type="predicted"/>
<reference evidence="1 2" key="1">
    <citation type="journal article" date="2020" name="Phytopathology">
        <title>Genome Sequence Resources of Colletotrichum truncatum, C. plurivorum, C. musicola, and C. sojae: Four Species Pathogenic to Soybean (Glycine max).</title>
        <authorList>
            <person name="Rogerio F."/>
            <person name="Boufleur T.R."/>
            <person name="Ciampi-Guillardi M."/>
            <person name="Sukno S.A."/>
            <person name="Thon M.R."/>
            <person name="Massola Junior N.S."/>
            <person name="Baroncelli R."/>
        </authorList>
    </citation>
    <scope>NUCLEOTIDE SEQUENCE [LARGE SCALE GENOMIC DNA]</scope>
    <source>
        <strain evidence="1 2">CMES1059</strain>
    </source>
</reference>
<sequence length="339" mass="35715">MRLYIIVPFLLCLFSVVSAQVAMPIEQARGRGGRGKGDRCEGKKGCKGKGDKEPAMGGGAAALQTRIADLRTKVANANESVVPFKGGGIKGLTGLLKVNEAVVELGKTIDLGTKTAEATNPLPANQSLQIGTQFLNLQPEITNLLTNLQGKRKEFDKAGFKLLDVRSLIRDSLVIQQDKASDLGSAFTKALDKSLQPIATQVNDQIQGNFSASVDEFKGRGGKIKIPTKAVPALSDLLAGVARALGIGDNDRAVMIGPGPQPDIAVQSDAIPFPVTNFPNAEAATADINSADTAQANRAIEATMAGIRDDDLSRLGPDENDLRGVPPLVLAVLRRYGVI</sequence>
<organism evidence="1 2">
    <name type="scientific">Colletotrichum truncatum</name>
    <name type="common">Anthracnose fungus</name>
    <name type="synonym">Colletotrichum capsici</name>
    <dbReference type="NCBI Taxonomy" id="5467"/>
    <lineage>
        <taxon>Eukaryota</taxon>
        <taxon>Fungi</taxon>
        <taxon>Dikarya</taxon>
        <taxon>Ascomycota</taxon>
        <taxon>Pezizomycotina</taxon>
        <taxon>Sordariomycetes</taxon>
        <taxon>Hypocreomycetidae</taxon>
        <taxon>Glomerellales</taxon>
        <taxon>Glomerellaceae</taxon>
        <taxon>Colletotrichum</taxon>
        <taxon>Colletotrichum truncatum species complex</taxon>
    </lineage>
</organism>
<gene>
    <name evidence="1" type="ORF">CTRU02_203327</name>
</gene>
<dbReference type="EMBL" id="VUJX02000002">
    <property type="protein sequence ID" value="KAL0940564.1"/>
    <property type="molecule type" value="Genomic_DNA"/>
</dbReference>
<dbReference type="Proteomes" id="UP000805649">
    <property type="component" value="Unassembled WGS sequence"/>
</dbReference>
<keyword evidence="2" id="KW-1185">Reference proteome</keyword>
<protein>
    <submittedName>
        <fullName evidence="1">Antigenic cell wall</fullName>
    </submittedName>
</protein>